<evidence type="ECO:0000256" key="1">
    <source>
        <dbReference type="SAM" id="MobiDB-lite"/>
    </source>
</evidence>
<evidence type="ECO:0000313" key="5">
    <source>
        <dbReference type="Proteomes" id="UP000736335"/>
    </source>
</evidence>
<feature type="compositionally biased region" description="Polar residues" evidence="1">
    <location>
        <begin position="674"/>
        <end position="687"/>
    </location>
</feature>
<dbReference type="InterPro" id="IPR006553">
    <property type="entry name" value="Leu-rich_rpt_Cys-con_subtyp"/>
</dbReference>
<dbReference type="InterPro" id="IPR001810">
    <property type="entry name" value="F-box_dom"/>
</dbReference>
<evidence type="ECO:0000313" key="4">
    <source>
        <dbReference type="EMBL" id="KAF9780029.1"/>
    </source>
</evidence>
<accession>A0A9P6L2Q2</accession>
<evidence type="ECO:0000259" key="2">
    <source>
        <dbReference type="Pfam" id="PF12937"/>
    </source>
</evidence>
<dbReference type="GO" id="GO:0019005">
    <property type="term" value="C:SCF ubiquitin ligase complex"/>
    <property type="evidence" value="ECO:0007669"/>
    <property type="project" value="TreeGrafter"/>
</dbReference>
<dbReference type="SUPFAM" id="SSF81383">
    <property type="entry name" value="F-box domain"/>
    <property type="match status" value="1"/>
</dbReference>
<feature type="domain" description="F-box/LRR-repeat protein 15-like leucin rich repeat" evidence="3">
    <location>
        <begin position="398"/>
        <end position="512"/>
    </location>
</feature>
<dbReference type="Pfam" id="PF12937">
    <property type="entry name" value="F-box-like"/>
    <property type="match status" value="1"/>
</dbReference>
<dbReference type="AlphaFoldDB" id="A0A9P6L2Q2"/>
<dbReference type="Pfam" id="PF25372">
    <property type="entry name" value="DUF7885"/>
    <property type="match status" value="2"/>
</dbReference>
<dbReference type="PANTHER" id="PTHR13318">
    <property type="entry name" value="PARTNER OF PAIRED, ISOFORM B-RELATED"/>
    <property type="match status" value="1"/>
</dbReference>
<reference evidence="4" key="1">
    <citation type="journal article" date="2020" name="Nat. Commun.">
        <title>Large-scale genome sequencing of mycorrhizal fungi provides insights into the early evolution of symbiotic traits.</title>
        <authorList>
            <person name="Miyauchi S."/>
            <person name="Kiss E."/>
            <person name="Kuo A."/>
            <person name="Drula E."/>
            <person name="Kohler A."/>
            <person name="Sanchez-Garcia M."/>
            <person name="Morin E."/>
            <person name="Andreopoulos B."/>
            <person name="Barry K.W."/>
            <person name="Bonito G."/>
            <person name="Buee M."/>
            <person name="Carver A."/>
            <person name="Chen C."/>
            <person name="Cichocki N."/>
            <person name="Clum A."/>
            <person name="Culley D."/>
            <person name="Crous P.W."/>
            <person name="Fauchery L."/>
            <person name="Girlanda M."/>
            <person name="Hayes R.D."/>
            <person name="Keri Z."/>
            <person name="LaButti K."/>
            <person name="Lipzen A."/>
            <person name="Lombard V."/>
            <person name="Magnuson J."/>
            <person name="Maillard F."/>
            <person name="Murat C."/>
            <person name="Nolan M."/>
            <person name="Ohm R.A."/>
            <person name="Pangilinan J."/>
            <person name="Pereira M.F."/>
            <person name="Perotto S."/>
            <person name="Peter M."/>
            <person name="Pfister S."/>
            <person name="Riley R."/>
            <person name="Sitrit Y."/>
            <person name="Stielow J.B."/>
            <person name="Szollosi G."/>
            <person name="Zifcakova L."/>
            <person name="Stursova M."/>
            <person name="Spatafora J.W."/>
            <person name="Tedersoo L."/>
            <person name="Vaario L.M."/>
            <person name="Yamada A."/>
            <person name="Yan M."/>
            <person name="Wang P."/>
            <person name="Xu J."/>
            <person name="Bruns T."/>
            <person name="Baldrian P."/>
            <person name="Vilgalys R."/>
            <person name="Dunand C."/>
            <person name="Henrissat B."/>
            <person name="Grigoriev I.V."/>
            <person name="Hibbett D."/>
            <person name="Nagy L.G."/>
            <person name="Martin F.M."/>
        </authorList>
    </citation>
    <scope>NUCLEOTIDE SEQUENCE</scope>
    <source>
        <strain evidence="4">UH-Tt-Lm1</strain>
    </source>
</reference>
<organism evidence="4 5">
    <name type="scientific">Thelephora terrestris</name>
    <dbReference type="NCBI Taxonomy" id="56493"/>
    <lineage>
        <taxon>Eukaryota</taxon>
        <taxon>Fungi</taxon>
        <taxon>Dikarya</taxon>
        <taxon>Basidiomycota</taxon>
        <taxon>Agaricomycotina</taxon>
        <taxon>Agaricomycetes</taxon>
        <taxon>Thelephorales</taxon>
        <taxon>Thelephoraceae</taxon>
        <taxon>Thelephora</taxon>
    </lineage>
</organism>
<dbReference type="Gene3D" id="3.80.10.10">
    <property type="entry name" value="Ribonuclease Inhibitor"/>
    <property type="match status" value="3"/>
</dbReference>
<dbReference type="Proteomes" id="UP000736335">
    <property type="component" value="Unassembled WGS sequence"/>
</dbReference>
<feature type="compositionally biased region" description="Polar residues" evidence="1">
    <location>
        <begin position="639"/>
        <end position="651"/>
    </location>
</feature>
<feature type="domain" description="F-box" evidence="2">
    <location>
        <begin position="63"/>
        <end position="107"/>
    </location>
</feature>
<feature type="domain" description="F-box/LRR-repeat protein 15-like leucin rich repeat" evidence="3">
    <location>
        <begin position="142"/>
        <end position="301"/>
    </location>
</feature>
<dbReference type="InterPro" id="IPR036047">
    <property type="entry name" value="F-box-like_dom_sf"/>
</dbReference>
<dbReference type="SMART" id="SM00367">
    <property type="entry name" value="LRR_CC"/>
    <property type="match status" value="12"/>
</dbReference>
<feature type="region of interest" description="Disordered" evidence="1">
    <location>
        <begin position="582"/>
        <end position="692"/>
    </location>
</feature>
<dbReference type="CDD" id="cd09917">
    <property type="entry name" value="F-box_SF"/>
    <property type="match status" value="1"/>
</dbReference>
<dbReference type="InterPro" id="IPR032675">
    <property type="entry name" value="LRR_dom_sf"/>
</dbReference>
<feature type="region of interest" description="Disordered" evidence="1">
    <location>
        <begin position="767"/>
        <end position="792"/>
    </location>
</feature>
<proteinExistence type="predicted"/>
<dbReference type="InterPro" id="IPR057207">
    <property type="entry name" value="FBXL15_LRR"/>
</dbReference>
<reference evidence="4" key="2">
    <citation type="submission" date="2020-11" db="EMBL/GenBank/DDBJ databases">
        <authorList>
            <consortium name="DOE Joint Genome Institute"/>
            <person name="Kuo A."/>
            <person name="Miyauchi S."/>
            <person name="Kiss E."/>
            <person name="Drula E."/>
            <person name="Kohler A."/>
            <person name="Sanchez-Garcia M."/>
            <person name="Andreopoulos B."/>
            <person name="Barry K.W."/>
            <person name="Bonito G."/>
            <person name="Buee M."/>
            <person name="Carver A."/>
            <person name="Chen C."/>
            <person name="Cichocki N."/>
            <person name="Clum A."/>
            <person name="Culley D."/>
            <person name="Crous P.W."/>
            <person name="Fauchery L."/>
            <person name="Girlanda M."/>
            <person name="Hayes R."/>
            <person name="Keri Z."/>
            <person name="Labutti K."/>
            <person name="Lipzen A."/>
            <person name="Lombard V."/>
            <person name="Magnuson J."/>
            <person name="Maillard F."/>
            <person name="Morin E."/>
            <person name="Murat C."/>
            <person name="Nolan M."/>
            <person name="Ohm R."/>
            <person name="Pangilinan J."/>
            <person name="Pereira M."/>
            <person name="Perotto S."/>
            <person name="Peter M."/>
            <person name="Riley R."/>
            <person name="Sitrit Y."/>
            <person name="Stielow B."/>
            <person name="Szollosi G."/>
            <person name="Zifcakova L."/>
            <person name="Stursova M."/>
            <person name="Spatafora J.W."/>
            <person name="Tedersoo L."/>
            <person name="Vaario L.-M."/>
            <person name="Yamada A."/>
            <person name="Yan M."/>
            <person name="Wang P."/>
            <person name="Xu J."/>
            <person name="Bruns T."/>
            <person name="Baldrian P."/>
            <person name="Vilgalys R."/>
            <person name="Henrissat B."/>
            <person name="Grigoriev I.V."/>
            <person name="Hibbett D."/>
            <person name="Nagy L.G."/>
            <person name="Martin F.M."/>
        </authorList>
    </citation>
    <scope>NUCLEOTIDE SEQUENCE</scope>
    <source>
        <strain evidence="4">UH-Tt-Lm1</strain>
    </source>
</reference>
<dbReference type="SUPFAM" id="SSF52058">
    <property type="entry name" value="L domain-like"/>
    <property type="match status" value="1"/>
</dbReference>
<protein>
    <submittedName>
        <fullName evidence="4">RNI-like protein</fullName>
    </submittedName>
</protein>
<feature type="region of interest" description="Disordered" evidence="1">
    <location>
        <begin position="1"/>
        <end position="34"/>
    </location>
</feature>
<dbReference type="GO" id="GO:0031146">
    <property type="term" value="P:SCF-dependent proteasomal ubiquitin-dependent protein catabolic process"/>
    <property type="evidence" value="ECO:0007669"/>
    <property type="project" value="TreeGrafter"/>
</dbReference>
<evidence type="ECO:0000259" key="3">
    <source>
        <dbReference type="Pfam" id="PF25372"/>
    </source>
</evidence>
<feature type="compositionally biased region" description="Low complexity" evidence="1">
    <location>
        <begin position="11"/>
        <end position="21"/>
    </location>
</feature>
<name>A0A9P6L2Q2_9AGAM</name>
<comment type="caution">
    <text evidence="4">The sequence shown here is derived from an EMBL/GenBank/DDBJ whole genome shotgun (WGS) entry which is preliminary data.</text>
</comment>
<dbReference type="OrthoDB" id="10257471at2759"/>
<sequence>MPHQVYERPVSPAQSSDSQSDAGDDDPNKSTFFPPIDVVPAQWISKIRLLSSRRPQIQDSPASRLPPEILIHVFKNLHSTKDLHNCLFVSRTWCECSVELIWHKPAISRLHTFIKIMGVLSKQDQTFTYARFIRRLNFVAVGKDLTSNLFSRLYMCARLERLTLVGCSAITDEALETVLLYCPNLVAIDLTGVIEATDKAISALGRTCERLQGINLGGCREITPEGVSALARHCHLLRRVKLSYIEAMNDEAVSALAQSCPYLLEIDLNGCRYVSDLGVRDLWTHCKYMREMRLAHCINLTDAAFPSAVKEIVPPAGINPFAQSSQPPPTADPDDLPPLVLTRSFDHLRMLDLTSCSRITDDAIEGIVSNCPKIRNLVVAKCSSLTDAAVESICKLGKHLHYLHLGHITSITDRSVSQLARSCTRLKYIDLANCSLLTDMSVFELAALQKLRRIGLVRVNNLTDQAVYALTPRRATLERLHLSYCNQISVYAINFMLQKLPKLNHLSLTGIDAFRNPEFQQFCRQPPSDFNSTQRAAFCVFSGKGVAELRDYLREKYTPFVEADGENDTDYDDEDEDLSGMVARSSIPNTNHNTREAGHSSRYHPPVNSPGFQGAGYAAGFSRGQPNGVHSLQAILGSDSGSTPTMQQRQGPGQAPTLGWAHGHTPQPQGPVPGSSTMSNLQTSGSGPSALRGFGQQALVEPRSPAPGDMPVTGWASNSTLTQYPPNGHGNGSAGGNGAAFFRTYLDHDSSRTPRHHVMTPELNFAEIGHGRGTNHGAGMPRGYSDETKDKETDDEDLVVVDAGNYTPLTPPSGYGSANVLTPTPRRGYSVGDISKRWFRYR</sequence>
<gene>
    <name evidence="4" type="ORF">BJ322DRAFT_305137</name>
</gene>
<dbReference type="EMBL" id="WIUZ02000017">
    <property type="protein sequence ID" value="KAF9780029.1"/>
    <property type="molecule type" value="Genomic_DNA"/>
</dbReference>
<keyword evidence="5" id="KW-1185">Reference proteome</keyword>